<proteinExistence type="predicted"/>
<accession>A0ACD5IQJ1</accession>
<dbReference type="EMBL" id="CP187984">
    <property type="protein sequence ID" value="XSF53471.1"/>
    <property type="molecule type" value="Genomic_DNA"/>
</dbReference>
<dbReference type="Proteomes" id="UP000244623">
    <property type="component" value="Chromosome"/>
</dbReference>
<protein>
    <submittedName>
        <fullName evidence="1">STY0301 family protein</fullName>
    </submittedName>
</protein>
<organism evidence="1 2">
    <name type="scientific">Cronobacter turicensis</name>
    <dbReference type="NCBI Taxonomy" id="413502"/>
    <lineage>
        <taxon>Bacteria</taxon>
        <taxon>Pseudomonadati</taxon>
        <taxon>Pseudomonadota</taxon>
        <taxon>Gammaproteobacteria</taxon>
        <taxon>Enterobacterales</taxon>
        <taxon>Enterobacteriaceae</taxon>
        <taxon>Cronobacter</taxon>
    </lineage>
</organism>
<evidence type="ECO:0000313" key="1">
    <source>
        <dbReference type="EMBL" id="XSF53471.1"/>
    </source>
</evidence>
<gene>
    <name evidence="1" type="ORF">BS411_016195</name>
</gene>
<evidence type="ECO:0000313" key="2">
    <source>
        <dbReference type="Proteomes" id="UP000244623"/>
    </source>
</evidence>
<name>A0ACD5IQJ1_9ENTR</name>
<sequence>MIDYFNYHSITDWKSRAIFPINYYCKGSLRLPHQTKILSPEIRWRLKDGLYNSNTPPFSVQFISGMRHARKTTGIIIISWNNTLLLSTAVLIFSGAACAGKISCPNTLQSALTTHRLNDASLFQGPPEKHGELMPDNDNRIVWTLKDYQTYGRKMDLPLWLVCRYENTNNTVQLNVPDSASQCKAGLGENSTRFYAFCE</sequence>
<reference evidence="1" key="1">
    <citation type="submission" date="2025-05" db="EMBL/GenBank/DDBJ databases">
        <title>FDA Reference Genome datasets for Cronobacter.</title>
        <authorList>
            <person name="Gopinath G.R."/>
        </authorList>
    </citation>
    <scope>NUCLEOTIDE SEQUENCE</scope>
    <source>
        <strain evidence="1">MOD1-Sh41s</strain>
    </source>
</reference>